<sequence>MTRALSPVLGTVLLLAITVALAGTVGLVVFEDAAAEPSPRTTFSLSADAAADRIVLTHEGGDTLSTTDLTIRVAVDGDPIHHQPPVPFFAASGFHGGPIGPFNPATDPEWSAGEDAGFELASTNAPLLDPGDAVEVTISSEGSVIARLETTAT</sequence>
<evidence type="ECO:0000313" key="3">
    <source>
        <dbReference type="Proteomes" id="UP000296706"/>
    </source>
</evidence>
<dbReference type="NCBIfam" id="TIGR02537">
    <property type="entry name" value="arch_flag_Nterm"/>
    <property type="match status" value="1"/>
</dbReference>
<dbReference type="KEGG" id="hsn:DV733_09780"/>
<dbReference type="STRING" id="1457250.GCA_000755225_00943"/>
<dbReference type="Pfam" id="PF07790">
    <property type="entry name" value="Pilin_N"/>
    <property type="match status" value="1"/>
</dbReference>
<evidence type="ECO:0000259" key="1">
    <source>
        <dbReference type="Pfam" id="PF07790"/>
    </source>
</evidence>
<keyword evidence="3" id="KW-1185">Reference proteome</keyword>
<reference evidence="2 3" key="1">
    <citation type="journal article" date="2019" name="Nat. Commun.">
        <title>A new type of DNA phosphorothioation-based antiviral system in archaea.</title>
        <authorList>
            <person name="Xiong L."/>
            <person name="Liu S."/>
            <person name="Chen S."/>
            <person name="Xiao Y."/>
            <person name="Zhu B."/>
            <person name="Gao Y."/>
            <person name="Zhang Y."/>
            <person name="Chen B."/>
            <person name="Luo J."/>
            <person name="Deng Z."/>
            <person name="Chen X."/>
            <person name="Wang L."/>
            <person name="Chen S."/>
        </authorList>
    </citation>
    <scope>NUCLEOTIDE SEQUENCE [LARGE SCALE GENOMIC DNA]</scope>
    <source>
        <strain evidence="2 3">CBA1105</strain>
    </source>
</reference>
<organism evidence="2 3">
    <name type="scientific">Halapricum salinum</name>
    <dbReference type="NCBI Taxonomy" id="1457250"/>
    <lineage>
        <taxon>Archaea</taxon>
        <taxon>Methanobacteriati</taxon>
        <taxon>Methanobacteriota</taxon>
        <taxon>Stenosarchaea group</taxon>
        <taxon>Halobacteria</taxon>
        <taxon>Halobacteriales</taxon>
        <taxon>Haloarculaceae</taxon>
        <taxon>Halapricum</taxon>
    </lineage>
</organism>
<dbReference type="EMBL" id="CP031310">
    <property type="protein sequence ID" value="QCC51513.1"/>
    <property type="molecule type" value="Genomic_DNA"/>
</dbReference>
<dbReference type="Proteomes" id="UP000296706">
    <property type="component" value="Chromosome"/>
</dbReference>
<dbReference type="InterPro" id="IPR012859">
    <property type="entry name" value="Pilin_N_archaeal"/>
</dbReference>
<dbReference type="PANTHER" id="PTHR38138:SF1">
    <property type="entry name" value="ARCHAEAL TYPE IV PILIN N-TERMINAL DOMAIN-CONTAINING PROTEIN"/>
    <property type="match status" value="1"/>
</dbReference>
<protein>
    <submittedName>
        <fullName evidence="2">Type IV pilin</fullName>
    </submittedName>
</protein>
<dbReference type="InterPro" id="IPR013373">
    <property type="entry name" value="Flagellin/pilin_N_arc"/>
</dbReference>
<name>A0A4D6HBZ3_9EURY</name>
<dbReference type="PANTHER" id="PTHR38138">
    <property type="entry name" value="VNG6441H"/>
    <property type="match status" value="1"/>
</dbReference>
<feature type="domain" description="Archaeal Type IV pilin N-terminal" evidence="1">
    <location>
        <begin position="3"/>
        <end position="76"/>
    </location>
</feature>
<gene>
    <name evidence="2" type="ORF">DV733_09780</name>
</gene>
<dbReference type="AlphaFoldDB" id="A0A4D6HBZ3"/>
<dbReference type="OrthoDB" id="201989at2157"/>
<dbReference type="GeneID" id="39848154"/>
<accession>A0A4D6HBZ3</accession>
<evidence type="ECO:0000313" key="2">
    <source>
        <dbReference type="EMBL" id="QCC51513.1"/>
    </source>
</evidence>
<proteinExistence type="predicted"/>
<dbReference type="RefSeq" id="WP_049994876.1">
    <property type="nucleotide sequence ID" value="NZ_CP031310.1"/>
</dbReference>